<comment type="caution">
    <text evidence="1">The sequence shown here is derived from an EMBL/GenBank/DDBJ whole genome shotgun (WGS) entry which is preliminary data.</text>
</comment>
<reference evidence="1 2" key="1">
    <citation type="submission" date="2016-06" db="EMBL/GenBank/DDBJ databases">
        <title>Draft genome sequence of Pseudomonas sp. S1E40, a novel strain antagonistic activity to fungal plant pathogen.</title>
        <authorList>
            <person name="Tambong J.T."/>
            <person name="Tchagang C."/>
            <person name="Xu R."/>
        </authorList>
    </citation>
    <scope>NUCLEOTIDE SEQUENCE [LARGE SCALE GENOMIC DNA]</scope>
    <source>
        <strain evidence="1 2">S1E40</strain>
    </source>
</reference>
<keyword evidence="2" id="KW-1185">Reference proteome</keyword>
<protein>
    <submittedName>
        <fullName evidence="1">Uncharacterized protein</fullName>
    </submittedName>
</protein>
<dbReference type="EMBL" id="MAUE01000045">
    <property type="protein sequence ID" value="OCW19489.1"/>
    <property type="molecule type" value="Genomic_DNA"/>
</dbReference>
<proteinExistence type="predicted"/>
<evidence type="ECO:0000313" key="1">
    <source>
        <dbReference type="EMBL" id="OCW19489.1"/>
    </source>
</evidence>
<accession>A0ABX2YP61</accession>
<gene>
    <name evidence="1" type="ORF">BBG20_26975</name>
</gene>
<name>A0ABX2YP61_9PSED</name>
<evidence type="ECO:0000313" key="2">
    <source>
        <dbReference type="Proteomes" id="UP000095081"/>
    </source>
</evidence>
<sequence>MASSNWTLFTVGNQFQLAWSNTLQYQVALNGFRTTLAQCHVVLTSTTFVGVTFQNNASAVSFQVLRVNVQSAHGFWLQVRTVVFEVESGDSAQSSFFAQGAVNCTSVSAVTSVWINSCAFTGIVAAFRRATNGYGQSQSQSSKLTKLQHFHRETPNEPQCVKYFFL</sequence>
<organism evidence="1 2">
    <name type="scientific">Pseudomonas aylmerensis</name>
    <dbReference type="NCBI Taxonomy" id="1869229"/>
    <lineage>
        <taxon>Bacteria</taxon>
        <taxon>Pseudomonadati</taxon>
        <taxon>Pseudomonadota</taxon>
        <taxon>Gammaproteobacteria</taxon>
        <taxon>Pseudomonadales</taxon>
        <taxon>Pseudomonadaceae</taxon>
        <taxon>Pseudomonas</taxon>
    </lineage>
</organism>
<dbReference type="Proteomes" id="UP000095081">
    <property type="component" value="Unassembled WGS sequence"/>
</dbReference>